<dbReference type="RefSeq" id="WP_344115529.1">
    <property type="nucleotide sequence ID" value="NZ_BAAABW010000002.1"/>
</dbReference>
<keyword evidence="1" id="KW-0812">Transmembrane</keyword>
<feature type="transmembrane region" description="Helical" evidence="1">
    <location>
        <begin position="12"/>
        <end position="32"/>
    </location>
</feature>
<gene>
    <name evidence="2" type="ORF">GCM10010319_04730</name>
</gene>
<accession>A0ABP3G281</accession>
<evidence type="ECO:0000256" key="1">
    <source>
        <dbReference type="SAM" id="Phobius"/>
    </source>
</evidence>
<keyword evidence="1" id="KW-1133">Transmembrane helix</keyword>
<evidence type="ECO:0008006" key="4">
    <source>
        <dbReference type="Google" id="ProtNLM"/>
    </source>
</evidence>
<comment type="caution">
    <text evidence="2">The sequence shown here is derived from an EMBL/GenBank/DDBJ whole genome shotgun (WGS) entry which is preliminary data.</text>
</comment>
<dbReference type="EMBL" id="BAAABW010000002">
    <property type="protein sequence ID" value="GAA0331830.1"/>
    <property type="molecule type" value="Genomic_DNA"/>
</dbReference>
<protein>
    <recommendedName>
        <fullName evidence="4">Integral membrane protein</fullName>
    </recommendedName>
</protein>
<keyword evidence="1" id="KW-0472">Membrane</keyword>
<feature type="transmembrane region" description="Helical" evidence="1">
    <location>
        <begin position="38"/>
        <end position="60"/>
    </location>
</feature>
<keyword evidence="3" id="KW-1185">Reference proteome</keyword>
<dbReference type="Proteomes" id="UP001500063">
    <property type="component" value="Unassembled WGS sequence"/>
</dbReference>
<name>A0ABP3G281_9ACTN</name>
<dbReference type="PROSITE" id="PS51257">
    <property type="entry name" value="PROKAR_LIPOPROTEIN"/>
    <property type="match status" value="1"/>
</dbReference>
<evidence type="ECO:0000313" key="3">
    <source>
        <dbReference type="Proteomes" id="UP001500063"/>
    </source>
</evidence>
<sequence length="79" mass="8540">MRRHEFEPGKLVVGLVLLGGCFAYLAMAHGTWRFPSYAVLPALGIGFCVAGLVSSLAFAVRRHRTRGGDAAEPVDRALR</sequence>
<proteinExistence type="predicted"/>
<evidence type="ECO:0000313" key="2">
    <source>
        <dbReference type="EMBL" id="GAA0331830.1"/>
    </source>
</evidence>
<organism evidence="2 3">
    <name type="scientific">Streptomyces blastmyceticus</name>
    <dbReference type="NCBI Taxonomy" id="68180"/>
    <lineage>
        <taxon>Bacteria</taxon>
        <taxon>Bacillati</taxon>
        <taxon>Actinomycetota</taxon>
        <taxon>Actinomycetes</taxon>
        <taxon>Kitasatosporales</taxon>
        <taxon>Streptomycetaceae</taxon>
        <taxon>Streptomyces</taxon>
    </lineage>
</organism>
<reference evidence="3" key="1">
    <citation type="journal article" date="2019" name="Int. J. Syst. Evol. Microbiol.">
        <title>The Global Catalogue of Microorganisms (GCM) 10K type strain sequencing project: providing services to taxonomists for standard genome sequencing and annotation.</title>
        <authorList>
            <consortium name="The Broad Institute Genomics Platform"/>
            <consortium name="The Broad Institute Genome Sequencing Center for Infectious Disease"/>
            <person name="Wu L."/>
            <person name="Ma J."/>
        </authorList>
    </citation>
    <scope>NUCLEOTIDE SEQUENCE [LARGE SCALE GENOMIC DNA]</scope>
    <source>
        <strain evidence="3">JCM 4565</strain>
    </source>
</reference>